<reference evidence="2 3" key="1">
    <citation type="submission" date="2014-12" db="EMBL/GenBank/DDBJ databases">
        <title>Draft Genome Sequence of Pseudoalteromonas luteoviolacea HI1.</title>
        <authorList>
            <person name="Asahina A.Y."/>
            <person name="Hadfield M.G."/>
        </authorList>
    </citation>
    <scope>NUCLEOTIDE SEQUENCE [LARGE SCALE GENOMIC DNA]</scope>
    <source>
        <strain evidence="2 3">HI1</strain>
    </source>
</reference>
<sequence>MYKNKASLTLVAAAILSSQVSAQELTINNGFDVDVLNEGQVLNQVSGWNAINSAGIVNPEITQFTNEAGIENVGFANQGGILT</sequence>
<feature type="chain" id="PRO_5002135578" evidence="1">
    <location>
        <begin position="23"/>
        <end position="83"/>
    </location>
</feature>
<keyword evidence="1" id="KW-0732">Signal</keyword>
<dbReference type="RefSeq" id="WP_039609974.1">
    <property type="nucleotide sequence ID" value="NZ_JWIC01000006.1"/>
</dbReference>
<accession>A0A0C1MQK7</accession>
<comment type="caution">
    <text evidence="2">The sequence shown here is derived from an EMBL/GenBank/DDBJ whole genome shotgun (WGS) entry which is preliminary data.</text>
</comment>
<dbReference type="Proteomes" id="UP000031327">
    <property type="component" value="Unassembled WGS sequence"/>
</dbReference>
<protein>
    <submittedName>
        <fullName evidence="2">Uncharacterized protein</fullName>
    </submittedName>
</protein>
<name>A0A0C1MQK7_9GAMM</name>
<evidence type="ECO:0000313" key="3">
    <source>
        <dbReference type="Proteomes" id="UP000031327"/>
    </source>
</evidence>
<evidence type="ECO:0000256" key="1">
    <source>
        <dbReference type="SAM" id="SignalP"/>
    </source>
</evidence>
<gene>
    <name evidence="2" type="ORF">JF50_13590</name>
</gene>
<organism evidence="2 3">
    <name type="scientific">Pseudoalteromonas luteoviolacea</name>
    <dbReference type="NCBI Taxonomy" id="43657"/>
    <lineage>
        <taxon>Bacteria</taxon>
        <taxon>Pseudomonadati</taxon>
        <taxon>Pseudomonadota</taxon>
        <taxon>Gammaproteobacteria</taxon>
        <taxon>Alteromonadales</taxon>
        <taxon>Pseudoalteromonadaceae</taxon>
        <taxon>Pseudoalteromonas</taxon>
    </lineage>
</organism>
<dbReference type="EMBL" id="JWIC01000006">
    <property type="protein sequence ID" value="KID56913.1"/>
    <property type="molecule type" value="Genomic_DNA"/>
</dbReference>
<feature type="signal peptide" evidence="1">
    <location>
        <begin position="1"/>
        <end position="22"/>
    </location>
</feature>
<proteinExistence type="predicted"/>
<dbReference type="AlphaFoldDB" id="A0A0C1MQK7"/>
<evidence type="ECO:0000313" key="2">
    <source>
        <dbReference type="EMBL" id="KID56913.1"/>
    </source>
</evidence>